<evidence type="ECO:0000256" key="1">
    <source>
        <dbReference type="PROSITE-ProRule" id="PRU00409"/>
    </source>
</evidence>
<sequence length="664" mass="72725">MAGPLTVHVSGGVRIERLRDGSNGTLVLVPGLDGDPDELAGVVAAYAGTETLYWAAPMLLDGDGEPVETVERMAELLVAALDEVVADEDYHLAGYSFGGLLAWEMARQRTTPGHVFLVEAIFDERFWDRRVWLGALRHRMANQLTRIAKLPPRQAIAEFSRRAERLLKRFARRKASGEAQAVSSGDTDAGRRAYRAIAQYKPQYYEGAVTVVAATDTKHFGCDTAQIWRGLARQETVRRVVGDHLTIVSDPNAAAAVADGIARDLSTRRGLRGGLRPEPGYERVLIVSTMRWFSAARLSDAMVEAGFSVSVCRLSGHPLELVDGLAGDYPLHKSRPLRSIEAAIRASKPDLVMCDDERSLVLLQRLHSRLNGRDPELGEILTRSLGRVEDWPTMASRTGIAMMADAAGVSAPATQVVKDLNAVREWVDKHGLPAMLKTDGSSGGRGVAPVGERSALEPIWRALSSPPTPLVAVKRALVNRELQSFAAFALRRRPTVNVQEFRLGRDAITTVFCHKGEVLASTCLEIVLASEARGPSAVVRVVDHPGMADAARQIVRRFGLSGFYGLDFVLDEADTAWLVELNARITPTCHLLLDAPRPVGQVIALFPFERPKDPGLAAYSECVDVPVRAPLLVERGQQLAARQHHPVRRRVREWTSRTRAELPL</sequence>
<dbReference type="GO" id="GO:0046872">
    <property type="term" value="F:metal ion binding"/>
    <property type="evidence" value="ECO:0007669"/>
    <property type="project" value="InterPro"/>
</dbReference>
<dbReference type="Gene3D" id="3.40.50.1820">
    <property type="entry name" value="alpha/beta hydrolase"/>
    <property type="match status" value="1"/>
</dbReference>
<evidence type="ECO:0000313" key="4">
    <source>
        <dbReference type="Proteomes" id="UP000256269"/>
    </source>
</evidence>
<evidence type="ECO:0000313" key="3">
    <source>
        <dbReference type="EMBL" id="REH39443.1"/>
    </source>
</evidence>
<name>A0A3E0H7N4_9PSEU</name>
<keyword evidence="4" id="KW-1185">Reference proteome</keyword>
<dbReference type="Pfam" id="PF02786">
    <property type="entry name" value="CPSase_L_D2"/>
    <property type="match status" value="1"/>
</dbReference>
<dbReference type="SUPFAM" id="SSF53474">
    <property type="entry name" value="alpha/beta-Hydrolases"/>
    <property type="match status" value="1"/>
</dbReference>
<dbReference type="Pfam" id="PF00975">
    <property type="entry name" value="Thioesterase"/>
    <property type="match status" value="1"/>
</dbReference>
<dbReference type="InterPro" id="IPR029058">
    <property type="entry name" value="AB_hydrolase_fold"/>
</dbReference>
<dbReference type="InterPro" id="IPR001031">
    <property type="entry name" value="Thioesterase"/>
</dbReference>
<gene>
    <name evidence="3" type="ORF">BCF44_113298</name>
</gene>
<proteinExistence type="predicted"/>
<dbReference type="Proteomes" id="UP000256269">
    <property type="component" value="Unassembled WGS sequence"/>
</dbReference>
<accession>A0A3E0H7N4</accession>
<dbReference type="SUPFAM" id="SSF56059">
    <property type="entry name" value="Glutathione synthetase ATP-binding domain-like"/>
    <property type="match status" value="1"/>
</dbReference>
<dbReference type="InterPro" id="IPR005479">
    <property type="entry name" value="CPAse_ATP-bd"/>
</dbReference>
<dbReference type="InterPro" id="IPR013815">
    <property type="entry name" value="ATP_grasp_subdomain_1"/>
</dbReference>
<keyword evidence="1" id="KW-0067">ATP-binding</keyword>
<reference evidence="3 4" key="1">
    <citation type="submission" date="2018-08" db="EMBL/GenBank/DDBJ databases">
        <title>Genomic Encyclopedia of Archaeal and Bacterial Type Strains, Phase II (KMG-II): from individual species to whole genera.</title>
        <authorList>
            <person name="Goeker M."/>
        </authorList>
    </citation>
    <scope>NUCLEOTIDE SEQUENCE [LARGE SCALE GENOMIC DNA]</scope>
    <source>
        <strain evidence="3 4">DSM 45791</strain>
    </source>
</reference>
<dbReference type="Gene3D" id="3.30.1490.20">
    <property type="entry name" value="ATP-grasp fold, A domain"/>
    <property type="match status" value="1"/>
</dbReference>
<organism evidence="3 4">
    <name type="scientific">Kutzneria buriramensis</name>
    <dbReference type="NCBI Taxonomy" id="1045776"/>
    <lineage>
        <taxon>Bacteria</taxon>
        <taxon>Bacillati</taxon>
        <taxon>Actinomycetota</taxon>
        <taxon>Actinomycetes</taxon>
        <taxon>Pseudonocardiales</taxon>
        <taxon>Pseudonocardiaceae</taxon>
        <taxon>Kutzneria</taxon>
    </lineage>
</organism>
<keyword evidence="1" id="KW-0547">Nucleotide-binding</keyword>
<feature type="domain" description="ATP-grasp" evidence="2">
    <location>
        <begin position="401"/>
        <end position="610"/>
    </location>
</feature>
<dbReference type="Gene3D" id="3.30.470.20">
    <property type="entry name" value="ATP-grasp fold, B domain"/>
    <property type="match status" value="1"/>
</dbReference>
<comment type="caution">
    <text evidence="3">The sequence shown here is derived from an EMBL/GenBank/DDBJ whole genome shotgun (WGS) entry which is preliminary data.</text>
</comment>
<dbReference type="PROSITE" id="PS50975">
    <property type="entry name" value="ATP_GRASP"/>
    <property type="match status" value="1"/>
</dbReference>
<dbReference type="GO" id="GO:0005524">
    <property type="term" value="F:ATP binding"/>
    <property type="evidence" value="ECO:0007669"/>
    <property type="project" value="UniProtKB-UniRule"/>
</dbReference>
<protein>
    <submittedName>
        <fullName evidence="3">Thioesterase domain-containing protein</fullName>
    </submittedName>
</protein>
<dbReference type="EMBL" id="QUNO01000013">
    <property type="protein sequence ID" value="REH39443.1"/>
    <property type="molecule type" value="Genomic_DNA"/>
</dbReference>
<dbReference type="AlphaFoldDB" id="A0A3E0H7N4"/>
<dbReference type="InterPro" id="IPR011761">
    <property type="entry name" value="ATP-grasp"/>
</dbReference>
<evidence type="ECO:0000259" key="2">
    <source>
        <dbReference type="PROSITE" id="PS50975"/>
    </source>
</evidence>